<sequence length="183" mass="19052">MVELTAQTPWAALLPVTAGATGLSAWDPGPMTALMPYRGRRAALSEAMQAAHGLGFPDPGEVTAAPPLRCLWTGRGQAFLMGGPADPGLSAQAALVDQSDGWVALRLEGETAPEVLARLVPVDLRPAALPEGRTLRTLCGHMTVSITRAPEGLEILAFRSMAGTLVHEIADAMRLVAGRAVLG</sequence>
<organism evidence="1 2">
    <name type="scientific">Pseudoponticoccus marisrubri</name>
    <dbReference type="NCBI Taxonomy" id="1685382"/>
    <lineage>
        <taxon>Bacteria</taxon>
        <taxon>Pseudomonadati</taxon>
        <taxon>Pseudomonadota</taxon>
        <taxon>Alphaproteobacteria</taxon>
        <taxon>Rhodobacterales</taxon>
        <taxon>Roseobacteraceae</taxon>
        <taxon>Pseudoponticoccus</taxon>
    </lineage>
</organism>
<accession>A0A0W7WF37</accession>
<dbReference type="OrthoDB" id="7350722at2"/>
<dbReference type="RefSeq" id="WP_058863725.1">
    <property type="nucleotide sequence ID" value="NZ_LPXO01000015.1"/>
</dbReference>
<gene>
    <name evidence="1" type="ORF">AVJ23_18570</name>
</gene>
<dbReference type="AlphaFoldDB" id="A0A0W7WF37"/>
<evidence type="ECO:0000313" key="2">
    <source>
        <dbReference type="Proteomes" id="UP000054396"/>
    </source>
</evidence>
<name>A0A0W7WF37_9RHOB</name>
<evidence type="ECO:0000313" key="1">
    <source>
        <dbReference type="EMBL" id="KUF09259.1"/>
    </source>
</evidence>
<dbReference type="InterPro" id="IPR027266">
    <property type="entry name" value="TrmE/GcvT-like"/>
</dbReference>
<dbReference type="Gene3D" id="3.30.1360.120">
    <property type="entry name" value="Probable tRNA modification gtpase trme, domain 1"/>
    <property type="match status" value="1"/>
</dbReference>
<dbReference type="STRING" id="1685382.AVJ23_18570"/>
<keyword evidence="2" id="KW-1185">Reference proteome</keyword>
<evidence type="ECO:0008006" key="3">
    <source>
        <dbReference type="Google" id="ProtNLM"/>
    </source>
</evidence>
<protein>
    <recommendedName>
        <fullName evidence="3">Sarcosine oxidase subunit gamma</fullName>
    </recommendedName>
</protein>
<dbReference type="Proteomes" id="UP000054396">
    <property type="component" value="Unassembled WGS sequence"/>
</dbReference>
<dbReference type="SUPFAM" id="SSF103025">
    <property type="entry name" value="Folate-binding domain"/>
    <property type="match status" value="1"/>
</dbReference>
<comment type="caution">
    <text evidence="1">The sequence shown here is derived from an EMBL/GenBank/DDBJ whole genome shotgun (WGS) entry which is preliminary data.</text>
</comment>
<proteinExistence type="predicted"/>
<dbReference type="EMBL" id="LPXO01000015">
    <property type="protein sequence ID" value="KUF09259.1"/>
    <property type="molecule type" value="Genomic_DNA"/>
</dbReference>
<reference evidence="1 2" key="1">
    <citation type="submission" date="2015-12" db="EMBL/GenBank/DDBJ databases">
        <authorList>
            <person name="Shamseldin A."/>
            <person name="Moawad H."/>
            <person name="Abd El-Rahim W.M."/>
            <person name="Sadowsky M.J."/>
        </authorList>
    </citation>
    <scope>NUCLEOTIDE SEQUENCE [LARGE SCALE GENOMIC DNA]</scope>
    <source>
        <strain evidence="1 2">SJ5A-1</strain>
    </source>
</reference>